<protein>
    <submittedName>
        <fullName evidence="3">GST N-terminal domain-containing protein</fullName>
    </submittedName>
</protein>
<dbReference type="Gene3D" id="3.40.30.10">
    <property type="entry name" value="Glutaredoxin"/>
    <property type="match status" value="1"/>
</dbReference>
<dbReference type="PANTHER" id="PTHR43968">
    <property type="match status" value="1"/>
</dbReference>
<dbReference type="STRING" id="27835.A0A0N4XQW5"/>
<reference evidence="3" key="1">
    <citation type="submission" date="2017-02" db="UniProtKB">
        <authorList>
            <consortium name="WormBaseParasite"/>
        </authorList>
    </citation>
    <scope>IDENTIFICATION</scope>
</reference>
<gene>
    <name evidence="1" type="ORF">NBR_LOCUS4918</name>
</gene>
<dbReference type="WBParaSite" id="NBR_0000491701-mRNA-1">
    <property type="protein sequence ID" value="NBR_0000491701-mRNA-1"/>
    <property type="gene ID" value="NBR_0000491701"/>
</dbReference>
<evidence type="ECO:0000313" key="3">
    <source>
        <dbReference type="WBParaSite" id="NBR_0000491701-mRNA-1"/>
    </source>
</evidence>
<dbReference type="EMBL" id="UYSL01010330">
    <property type="protein sequence ID" value="VDL68507.1"/>
    <property type="molecule type" value="Genomic_DNA"/>
</dbReference>
<reference evidence="1 2" key="2">
    <citation type="submission" date="2018-11" db="EMBL/GenBank/DDBJ databases">
        <authorList>
            <consortium name="Pathogen Informatics"/>
        </authorList>
    </citation>
    <scope>NUCLEOTIDE SEQUENCE [LARGE SCALE GENOMIC DNA]</scope>
</reference>
<proteinExistence type="predicted"/>
<dbReference type="GO" id="GO:0006749">
    <property type="term" value="P:glutathione metabolic process"/>
    <property type="evidence" value="ECO:0007669"/>
    <property type="project" value="TreeGrafter"/>
</dbReference>
<dbReference type="SUPFAM" id="SSF52833">
    <property type="entry name" value="Thioredoxin-like"/>
    <property type="match status" value="1"/>
</dbReference>
<dbReference type="InterPro" id="IPR036249">
    <property type="entry name" value="Thioredoxin-like_sf"/>
</dbReference>
<sequence>MEPNVIWESKVLAEYLDEVFPSTSVLPVDPFEKAQQKVLAERLSP</sequence>
<dbReference type="Gene3D" id="1.20.1050.10">
    <property type="match status" value="1"/>
</dbReference>
<dbReference type="GO" id="GO:0045174">
    <property type="term" value="F:glutathione dehydrogenase (ascorbate) activity"/>
    <property type="evidence" value="ECO:0007669"/>
    <property type="project" value="TreeGrafter"/>
</dbReference>
<name>A0A0N4XQW5_NIPBR</name>
<keyword evidence="2" id="KW-1185">Reference proteome</keyword>
<dbReference type="Proteomes" id="UP000271162">
    <property type="component" value="Unassembled WGS sequence"/>
</dbReference>
<accession>A0A0N4XQW5</accession>
<dbReference type="GO" id="GO:0004364">
    <property type="term" value="F:glutathione transferase activity"/>
    <property type="evidence" value="ECO:0007669"/>
    <property type="project" value="TreeGrafter"/>
</dbReference>
<evidence type="ECO:0000313" key="2">
    <source>
        <dbReference type="Proteomes" id="UP000271162"/>
    </source>
</evidence>
<dbReference type="InterPro" id="IPR050983">
    <property type="entry name" value="GST_Omega/HSP26"/>
</dbReference>
<dbReference type="PANTHER" id="PTHR43968:SF6">
    <property type="entry name" value="GLUTATHIONE S-TRANSFERASE OMEGA"/>
    <property type="match status" value="1"/>
</dbReference>
<organism evidence="3">
    <name type="scientific">Nippostrongylus brasiliensis</name>
    <name type="common">Rat hookworm</name>
    <dbReference type="NCBI Taxonomy" id="27835"/>
    <lineage>
        <taxon>Eukaryota</taxon>
        <taxon>Metazoa</taxon>
        <taxon>Ecdysozoa</taxon>
        <taxon>Nematoda</taxon>
        <taxon>Chromadorea</taxon>
        <taxon>Rhabditida</taxon>
        <taxon>Rhabditina</taxon>
        <taxon>Rhabditomorpha</taxon>
        <taxon>Strongyloidea</taxon>
        <taxon>Heligmosomidae</taxon>
        <taxon>Nippostrongylus</taxon>
    </lineage>
</organism>
<evidence type="ECO:0000313" key="1">
    <source>
        <dbReference type="EMBL" id="VDL68507.1"/>
    </source>
</evidence>
<dbReference type="AlphaFoldDB" id="A0A0N4XQW5"/>
<dbReference type="GO" id="GO:0005737">
    <property type="term" value="C:cytoplasm"/>
    <property type="evidence" value="ECO:0007669"/>
    <property type="project" value="TreeGrafter"/>
</dbReference>